<dbReference type="PANTHER" id="PTHR43798">
    <property type="entry name" value="MONOACYLGLYCEROL LIPASE"/>
    <property type="match status" value="1"/>
</dbReference>
<evidence type="ECO:0000259" key="1">
    <source>
        <dbReference type="Pfam" id="PF00561"/>
    </source>
</evidence>
<dbReference type="EMBL" id="JAFBDR010000008">
    <property type="protein sequence ID" value="MBM7571341.1"/>
    <property type="molecule type" value="Genomic_DNA"/>
</dbReference>
<dbReference type="Pfam" id="PF00561">
    <property type="entry name" value="Abhydrolase_1"/>
    <property type="match status" value="1"/>
</dbReference>
<name>A0ABS2MZL1_9BACI</name>
<keyword evidence="3" id="KW-1185">Reference proteome</keyword>
<organism evidence="2 3">
    <name type="scientific">Aquibacillus albus</name>
    <dbReference type="NCBI Taxonomy" id="1168171"/>
    <lineage>
        <taxon>Bacteria</taxon>
        <taxon>Bacillati</taxon>
        <taxon>Bacillota</taxon>
        <taxon>Bacilli</taxon>
        <taxon>Bacillales</taxon>
        <taxon>Bacillaceae</taxon>
        <taxon>Aquibacillus</taxon>
    </lineage>
</organism>
<dbReference type="Proteomes" id="UP001296943">
    <property type="component" value="Unassembled WGS sequence"/>
</dbReference>
<accession>A0ABS2MZL1</accession>
<evidence type="ECO:0000313" key="2">
    <source>
        <dbReference type="EMBL" id="MBM7571341.1"/>
    </source>
</evidence>
<sequence>MPFINIKGKKIFYEELGQQQSGNPIVFIHGGGGNHNIWMEQVERLSKDRHVVALSLPGHDQSEGPACSSIRDYADLVSEFISTYFKEQKVVIAGHSMGGAIVQQIAVDGFDQISGAVMVSTGANLKIPPEFLDQVRKGEISEESFLAAFSPKTSATVHQKVGSWLSLTPMESTIQDFETINQHDLSDSISKINVPTLIVVGKDDVLTPVTYSEALHKGIPDSMLTIIPDAGHYVVSEQPKALQDCIQQFMNKIDE</sequence>
<feature type="domain" description="AB hydrolase-1" evidence="1">
    <location>
        <begin position="23"/>
        <end position="237"/>
    </location>
</feature>
<comment type="caution">
    <text evidence="2">The sequence shown here is derived from an EMBL/GenBank/DDBJ whole genome shotgun (WGS) entry which is preliminary data.</text>
</comment>
<protein>
    <submittedName>
        <fullName evidence="2">Pimeloyl-ACP methyl ester carboxylesterase</fullName>
    </submittedName>
</protein>
<dbReference type="PRINTS" id="PR00111">
    <property type="entry name" value="ABHYDROLASE"/>
</dbReference>
<gene>
    <name evidence="2" type="ORF">JOC48_001837</name>
</gene>
<dbReference type="InterPro" id="IPR029058">
    <property type="entry name" value="AB_hydrolase_fold"/>
</dbReference>
<dbReference type="SUPFAM" id="SSF53474">
    <property type="entry name" value="alpha/beta-Hydrolases"/>
    <property type="match status" value="1"/>
</dbReference>
<evidence type="ECO:0000313" key="3">
    <source>
        <dbReference type="Proteomes" id="UP001296943"/>
    </source>
</evidence>
<dbReference type="Gene3D" id="3.40.50.1820">
    <property type="entry name" value="alpha/beta hydrolase"/>
    <property type="match status" value="1"/>
</dbReference>
<proteinExistence type="predicted"/>
<dbReference type="InterPro" id="IPR050266">
    <property type="entry name" value="AB_hydrolase_sf"/>
</dbReference>
<dbReference type="RefSeq" id="WP_204498867.1">
    <property type="nucleotide sequence ID" value="NZ_JAFBDR010000008.1"/>
</dbReference>
<dbReference type="InterPro" id="IPR000073">
    <property type="entry name" value="AB_hydrolase_1"/>
</dbReference>
<reference evidence="2 3" key="1">
    <citation type="submission" date="2021-01" db="EMBL/GenBank/DDBJ databases">
        <title>Genomic Encyclopedia of Type Strains, Phase IV (KMG-IV): sequencing the most valuable type-strain genomes for metagenomic binning, comparative biology and taxonomic classification.</title>
        <authorList>
            <person name="Goeker M."/>
        </authorList>
    </citation>
    <scope>NUCLEOTIDE SEQUENCE [LARGE SCALE GENOMIC DNA]</scope>
    <source>
        <strain evidence="2 3">DSM 23711</strain>
    </source>
</reference>